<dbReference type="GO" id="GO:0005975">
    <property type="term" value="P:carbohydrate metabolic process"/>
    <property type="evidence" value="ECO:0007669"/>
    <property type="project" value="InterPro"/>
</dbReference>
<comment type="caution">
    <text evidence="2">The sequence shown here is derived from an EMBL/GenBank/DDBJ whole genome shotgun (WGS) entry which is preliminary data.</text>
</comment>
<protein>
    <submittedName>
        <fullName evidence="2">Thioredoxin domain-containing protein</fullName>
    </submittedName>
</protein>
<dbReference type="InterPro" id="IPR004879">
    <property type="entry name" value="Ssp411-like_TRX"/>
</dbReference>
<accession>A0A9E3H4J4</accession>
<evidence type="ECO:0000259" key="1">
    <source>
        <dbReference type="Pfam" id="PF03190"/>
    </source>
</evidence>
<name>A0A9E3H4J4_9NOST</name>
<feature type="domain" description="Spermatogenesis-associated protein 20-like TRX" evidence="1">
    <location>
        <begin position="2"/>
        <end position="164"/>
    </location>
</feature>
<dbReference type="EMBL" id="JAHHHW010000033">
    <property type="protein sequence ID" value="MBW4430817.1"/>
    <property type="molecule type" value="Genomic_DNA"/>
</dbReference>
<dbReference type="PANTHER" id="PTHR42899">
    <property type="entry name" value="SPERMATOGENESIS-ASSOCIATED PROTEIN 20"/>
    <property type="match status" value="1"/>
</dbReference>
<organism evidence="2 3">
    <name type="scientific">Pelatocladus maniniholoensis HA4357-MV3</name>
    <dbReference type="NCBI Taxonomy" id="1117104"/>
    <lineage>
        <taxon>Bacteria</taxon>
        <taxon>Bacillati</taxon>
        <taxon>Cyanobacteriota</taxon>
        <taxon>Cyanophyceae</taxon>
        <taxon>Nostocales</taxon>
        <taxon>Nostocaceae</taxon>
        <taxon>Pelatocladus</taxon>
    </lineage>
</organism>
<dbReference type="Gene3D" id="3.40.30.10">
    <property type="entry name" value="Glutaredoxin"/>
    <property type="match status" value="1"/>
</dbReference>
<dbReference type="Pfam" id="PF03190">
    <property type="entry name" value="Thioredox_DsbH"/>
    <property type="match status" value="1"/>
</dbReference>
<sequence length="694" mass="78229">MTNRLAEAKSLYLRKHAENPIDWWSWCDEALATAKAENKPIFLSIGYSSCHWCTVMEGEAFSDLGIAEYMNANFIPIKVDREERPDIDSIYMQALQMMSGQGGWPLNTFLSPDDLVPFYAGTYFPVEPRYGRPGFLQVLQAIRRYYDTEKQDLRDRKAVILESLLTSAVLEQQGTTPTQDNELLQKGWETSTGIITPKQHGNSFPMIPYAELALRGTRFEVTSKYDGKQICTQRGLDLALGGIYDHVGGGFHRYTVDPTWTVPHFEKMLYDNGQIVEYLANLWSTGIEEPAFKRAIAHTVEWLKREMTSPEGYFYAAQDADSFTPPTPPYQGGENEGSEPEEGAFYVWTFSELEQLLSAEELTQLQQQFTVTANGNFDGQNVLQRHHSGELNETVETALKKLFVARYGTIPESLETFPPARNNQEAKSHNWPGRIPAVTDTKMIVAWNSLMISGLARAYAVFREPDYLELATTAADFILDHQFVDGRFQRLNYENQPTVLAQSEDYALFIKALLDLQTCSPEQNKWLERAIALQEEFDEYLWSVELGGYFNASIDASQDLIVRERSYADNATPSANGVAIANLVRLALFTDNLHYLDLAEQGLKAFRSVMSNHPQACPSLFTALDCYRNSTLIRTTTEQIHSLMSQYLPSVVLAIASKLPEDSVGLVCQGLKCLPAAASVEQMLQQVRQSQVRG</sequence>
<dbReference type="AlphaFoldDB" id="A0A9E3H4J4"/>
<dbReference type="InterPro" id="IPR024705">
    <property type="entry name" value="Ssp411"/>
</dbReference>
<dbReference type="Gene3D" id="1.50.10.20">
    <property type="match status" value="1"/>
</dbReference>
<dbReference type="CDD" id="cd02955">
    <property type="entry name" value="SSP411"/>
    <property type="match status" value="1"/>
</dbReference>
<reference evidence="2" key="1">
    <citation type="submission" date="2021-05" db="EMBL/GenBank/DDBJ databases">
        <authorList>
            <person name="Pietrasiak N."/>
            <person name="Ward R."/>
            <person name="Stajich J.E."/>
            <person name="Kurbessoian T."/>
        </authorList>
    </citation>
    <scope>NUCLEOTIDE SEQUENCE</scope>
    <source>
        <strain evidence="2">HA4357-MV3</strain>
    </source>
</reference>
<gene>
    <name evidence="2" type="ORF">KME28_03470</name>
</gene>
<dbReference type="SUPFAM" id="SSF48208">
    <property type="entry name" value="Six-hairpin glycosidases"/>
    <property type="match status" value="1"/>
</dbReference>
<dbReference type="InterPro" id="IPR008928">
    <property type="entry name" value="6-hairpin_glycosidase_sf"/>
</dbReference>
<dbReference type="InterPro" id="IPR036249">
    <property type="entry name" value="Thioredoxin-like_sf"/>
</dbReference>
<dbReference type="PIRSF" id="PIRSF006402">
    <property type="entry name" value="UCP006402_thioredoxin"/>
    <property type="match status" value="1"/>
</dbReference>
<reference evidence="2" key="2">
    <citation type="journal article" date="2022" name="Microbiol. Resour. Announc.">
        <title>Metagenome Sequencing to Explore Phylogenomics of Terrestrial Cyanobacteria.</title>
        <authorList>
            <person name="Ward R.D."/>
            <person name="Stajich J.E."/>
            <person name="Johansen J.R."/>
            <person name="Huntemann M."/>
            <person name="Clum A."/>
            <person name="Foster B."/>
            <person name="Foster B."/>
            <person name="Roux S."/>
            <person name="Palaniappan K."/>
            <person name="Varghese N."/>
            <person name="Mukherjee S."/>
            <person name="Reddy T.B.K."/>
            <person name="Daum C."/>
            <person name="Copeland A."/>
            <person name="Chen I.A."/>
            <person name="Ivanova N.N."/>
            <person name="Kyrpides N.C."/>
            <person name="Shapiro N."/>
            <person name="Eloe-Fadrosh E.A."/>
            <person name="Pietrasiak N."/>
        </authorList>
    </citation>
    <scope>NUCLEOTIDE SEQUENCE</scope>
    <source>
        <strain evidence="2">HA4357-MV3</strain>
    </source>
</reference>
<dbReference type="Proteomes" id="UP000813215">
    <property type="component" value="Unassembled WGS sequence"/>
</dbReference>
<evidence type="ECO:0000313" key="2">
    <source>
        <dbReference type="EMBL" id="MBW4430817.1"/>
    </source>
</evidence>
<dbReference type="PANTHER" id="PTHR42899:SF1">
    <property type="entry name" value="SPERMATOGENESIS-ASSOCIATED PROTEIN 20"/>
    <property type="match status" value="1"/>
</dbReference>
<evidence type="ECO:0000313" key="3">
    <source>
        <dbReference type="Proteomes" id="UP000813215"/>
    </source>
</evidence>
<dbReference type="SUPFAM" id="SSF52833">
    <property type="entry name" value="Thioredoxin-like"/>
    <property type="match status" value="1"/>
</dbReference>
<proteinExistence type="predicted"/>